<evidence type="ECO:0000259" key="5">
    <source>
        <dbReference type="PROSITE" id="PS50011"/>
    </source>
</evidence>
<sequence length="412" mass="47452">MDETSPESEKLVCPRKIGPYILQDTIGQGAYATVKLAYSTITRQTYACKIIRQKRIKTDQQRENFIREIRILQQMRNPHIVSLFDLLKDSVNYYVILEYCPNGDLLSLCVEKTKMNEDEARIYLNEILLGLKYIHSNNVGHRDLKPENILIDENGHAKISDFGLSKILPSEKNNLTRTACGSPCYTAPEIISAVPYDPRIADMWSVGVILYAMVTGQLPWTKRNKIQLFKQIREAQYTIPSNLSPQLRDLLTNLMNKQPSLRYSVEDALKSEFMMMKPSFVEIKENHDSLPYVSLRKLDRFFELDEDDVVNFDADSEQKKLHCCSFSNIKNFNFQKTSNILASKKNDKISSLSSRSKKNRKIENCVSNYNKAISTYTIPEITSKDIKSIMKRIKKSKIVRPISTACNHKLKI</sequence>
<evidence type="ECO:0000256" key="4">
    <source>
        <dbReference type="RuleBase" id="RU000304"/>
    </source>
</evidence>
<dbReference type="GO" id="GO:0004674">
    <property type="term" value="F:protein serine/threonine kinase activity"/>
    <property type="evidence" value="ECO:0007669"/>
    <property type="project" value="UniProtKB-KW"/>
</dbReference>
<dbReference type="PANTHER" id="PTHR24348:SF68">
    <property type="entry name" value="SERINE_THREONINE-PROTEIN KINASE ATG1C"/>
    <property type="match status" value="1"/>
</dbReference>
<keyword evidence="6" id="KW-0418">Kinase</keyword>
<feature type="domain" description="Protein kinase" evidence="5">
    <location>
        <begin position="20"/>
        <end position="274"/>
    </location>
</feature>
<comment type="similarity">
    <text evidence="4">Belongs to the protein kinase superfamily.</text>
</comment>
<dbReference type="FunFam" id="3.30.200.20:FF:000042">
    <property type="entry name" value="Aurora kinase A"/>
    <property type="match status" value="1"/>
</dbReference>
<dbReference type="GO" id="GO:0010506">
    <property type="term" value="P:regulation of autophagy"/>
    <property type="evidence" value="ECO:0007669"/>
    <property type="project" value="InterPro"/>
</dbReference>
<dbReference type="EMBL" id="MLAK01000681">
    <property type="protein sequence ID" value="OHT07981.1"/>
    <property type="molecule type" value="Genomic_DNA"/>
</dbReference>
<reference evidence="6" key="1">
    <citation type="submission" date="2016-10" db="EMBL/GenBank/DDBJ databases">
        <authorList>
            <person name="Benchimol M."/>
            <person name="Almeida L.G."/>
            <person name="Vasconcelos A.T."/>
            <person name="Perreira-Neves A."/>
            <person name="Rosa I.A."/>
            <person name="Tasca T."/>
            <person name="Bogo M.R."/>
            <person name="de Souza W."/>
        </authorList>
    </citation>
    <scope>NUCLEOTIDE SEQUENCE [LARGE SCALE GENOMIC DNA]</scope>
    <source>
        <strain evidence="6">K</strain>
    </source>
</reference>
<dbReference type="Proteomes" id="UP000179807">
    <property type="component" value="Unassembled WGS sequence"/>
</dbReference>
<evidence type="ECO:0000256" key="1">
    <source>
        <dbReference type="ARBA" id="ARBA00022741"/>
    </source>
</evidence>
<evidence type="ECO:0000256" key="3">
    <source>
        <dbReference type="PROSITE-ProRule" id="PRU10141"/>
    </source>
</evidence>
<dbReference type="InterPro" id="IPR000719">
    <property type="entry name" value="Prot_kinase_dom"/>
</dbReference>
<dbReference type="AlphaFoldDB" id="A0A1J4KF24"/>
<evidence type="ECO:0000313" key="7">
    <source>
        <dbReference type="Proteomes" id="UP000179807"/>
    </source>
</evidence>
<keyword evidence="4" id="KW-0723">Serine/threonine-protein kinase</keyword>
<dbReference type="InterPro" id="IPR045269">
    <property type="entry name" value="Atg1-like"/>
</dbReference>
<feature type="binding site" evidence="3">
    <location>
        <position position="49"/>
    </location>
    <ligand>
        <name>ATP</name>
        <dbReference type="ChEBI" id="CHEBI:30616"/>
    </ligand>
</feature>
<dbReference type="GO" id="GO:0005737">
    <property type="term" value="C:cytoplasm"/>
    <property type="evidence" value="ECO:0007669"/>
    <property type="project" value="TreeGrafter"/>
</dbReference>
<keyword evidence="2 3" id="KW-0067">ATP-binding</keyword>
<keyword evidence="1 3" id="KW-0547">Nucleotide-binding</keyword>
<keyword evidence="6" id="KW-0808">Transferase</keyword>
<dbReference type="InterPro" id="IPR017441">
    <property type="entry name" value="Protein_kinase_ATP_BS"/>
</dbReference>
<evidence type="ECO:0000313" key="6">
    <source>
        <dbReference type="EMBL" id="OHT07981.1"/>
    </source>
</evidence>
<dbReference type="PROSITE" id="PS00107">
    <property type="entry name" value="PROTEIN_KINASE_ATP"/>
    <property type="match status" value="1"/>
</dbReference>
<dbReference type="PROSITE" id="PS00108">
    <property type="entry name" value="PROTEIN_KINASE_ST"/>
    <property type="match status" value="1"/>
</dbReference>
<protein>
    <submittedName>
        <fullName evidence="6">CAMK family protein kinase</fullName>
    </submittedName>
</protein>
<keyword evidence="7" id="KW-1185">Reference proteome</keyword>
<dbReference type="PROSITE" id="PS50011">
    <property type="entry name" value="PROTEIN_KINASE_DOM"/>
    <property type="match status" value="1"/>
</dbReference>
<proteinExistence type="inferred from homology"/>
<dbReference type="RefSeq" id="XP_068361117.1">
    <property type="nucleotide sequence ID" value="XM_068503299.1"/>
</dbReference>
<dbReference type="Pfam" id="PF00069">
    <property type="entry name" value="Pkinase"/>
    <property type="match status" value="1"/>
</dbReference>
<dbReference type="SMART" id="SM00220">
    <property type="entry name" value="S_TKc"/>
    <property type="match status" value="1"/>
</dbReference>
<dbReference type="GO" id="GO:0005524">
    <property type="term" value="F:ATP binding"/>
    <property type="evidence" value="ECO:0007669"/>
    <property type="project" value="UniProtKB-UniRule"/>
</dbReference>
<gene>
    <name evidence="6" type="ORF">TRFO_23683</name>
</gene>
<dbReference type="InterPro" id="IPR008271">
    <property type="entry name" value="Ser/Thr_kinase_AS"/>
</dbReference>
<dbReference type="SUPFAM" id="SSF56112">
    <property type="entry name" value="Protein kinase-like (PK-like)"/>
    <property type="match status" value="1"/>
</dbReference>
<organism evidence="6 7">
    <name type="scientific">Tritrichomonas foetus</name>
    <dbReference type="NCBI Taxonomy" id="1144522"/>
    <lineage>
        <taxon>Eukaryota</taxon>
        <taxon>Metamonada</taxon>
        <taxon>Parabasalia</taxon>
        <taxon>Tritrichomonadida</taxon>
        <taxon>Tritrichomonadidae</taxon>
        <taxon>Tritrichomonas</taxon>
    </lineage>
</organism>
<dbReference type="PANTHER" id="PTHR24348">
    <property type="entry name" value="SERINE/THREONINE-PROTEIN KINASE UNC-51-RELATED"/>
    <property type="match status" value="1"/>
</dbReference>
<dbReference type="FunFam" id="1.10.510.10:FF:000956">
    <property type="entry name" value="CAMK family protein kinase"/>
    <property type="match status" value="1"/>
</dbReference>
<dbReference type="CDD" id="cd14003">
    <property type="entry name" value="STKc_AMPK-like"/>
    <property type="match status" value="1"/>
</dbReference>
<dbReference type="GeneID" id="94838003"/>
<accession>A0A1J4KF24</accession>
<dbReference type="VEuPathDB" id="TrichDB:TRFO_23683"/>
<dbReference type="InterPro" id="IPR011009">
    <property type="entry name" value="Kinase-like_dom_sf"/>
</dbReference>
<name>A0A1J4KF24_9EUKA</name>
<evidence type="ECO:0000256" key="2">
    <source>
        <dbReference type="ARBA" id="ARBA00022840"/>
    </source>
</evidence>
<dbReference type="Gene3D" id="1.10.510.10">
    <property type="entry name" value="Transferase(Phosphotransferase) domain 1"/>
    <property type="match status" value="1"/>
</dbReference>
<comment type="caution">
    <text evidence="6">The sequence shown here is derived from an EMBL/GenBank/DDBJ whole genome shotgun (WGS) entry which is preliminary data.</text>
</comment>
<dbReference type="OrthoDB" id="68483at2759"/>